<dbReference type="Proteomes" id="UP000004110">
    <property type="component" value="Unassembled WGS sequence"/>
</dbReference>
<reference evidence="1" key="2">
    <citation type="submission" date="2013-11" db="EMBL/GenBank/DDBJ databases">
        <title>Draft genome sequence of Bacteroides uniformis (ATCC 8492).</title>
        <authorList>
            <person name="Sudarsanam P."/>
            <person name="Ley R."/>
            <person name="Guruge J."/>
            <person name="Turnbaugh P.J."/>
            <person name="Mahowald M."/>
            <person name="Liep D."/>
            <person name="Gordon J."/>
        </authorList>
    </citation>
    <scope>NUCLEOTIDE SEQUENCE</scope>
    <source>
        <strain evidence="1">ATCC 8492</strain>
    </source>
</reference>
<gene>
    <name evidence="1" type="ORF">BACUNI_03109</name>
</gene>
<evidence type="ECO:0000313" key="2">
    <source>
        <dbReference type="Proteomes" id="UP000004110"/>
    </source>
</evidence>
<reference evidence="1" key="1">
    <citation type="submission" date="2007-06" db="EMBL/GenBank/DDBJ databases">
        <authorList>
            <person name="Fulton L."/>
            <person name="Clifton S."/>
            <person name="Fulton B."/>
            <person name="Xu J."/>
            <person name="Minx P."/>
            <person name="Pepin K.H."/>
            <person name="Johnson M."/>
            <person name="Thiruvilangam P."/>
            <person name="Bhonagiri V."/>
            <person name="Nash W.E."/>
            <person name="Mardis E.R."/>
            <person name="Wilson R.K."/>
        </authorList>
    </citation>
    <scope>NUCLEOTIDE SEQUENCE [LARGE SCALE GENOMIC DNA]</scope>
    <source>
        <strain evidence="1">ATCC 8492</strain>
    </source>
</reference>
<protein>
    <submittedName>
        <fullName evidence="1">Uncharacterized protein</fullName>
    </submittedName>
</protein>
<evidence type="ECO:0000313" key="1">
    <source>
        <dbReference type="EMBL" id="EDO53094.1"/>
    </source>
</evidence>
<name>A0ABC9N8N5_BACUC</name>
<organism evidence="1 2">
    <name type="scientific">Bacteroides uniformis (strain ATCC 8492 / DSM 6597 / CCUG 4942 / CIP 103695 / JCM 5828 / KCTC 5204 / NCTC 13054 / VPI 0061)</name>
    <dbReference type="NCBI Taxonomy" id="411479"/>
    <lineage>
        <taxon>Bacteria</taxon>
        <taxon>Pseudomonadati</taxon>
        <taxon>Bacteroidota</taxon>
        <taxon>Bacteroidia</taxon>
        <taxon>Bacteroidales</taxon>
        <taxon>Bacteroidaceae</taxon>
        <taxon>Bacteroides</taxon>
    </lineage>
</organism>
<sequence>MQCHCITVAASLQIRLQCYCKMDALSLQCLSADSYMVMPRGGNVQ</sequence>
<proteinExistence type="predicted"/>
<dbReference type="AlphaFoldDB" id="A0ABC9N8N5"/>
<dbReference type="EMBL" id="AAYH02000046">
    <property type="protein sequence ID" value="EDO53094.1"/>
    <property type="molecule type" value="Genomic_DNA"/>
</dbReference>
<comment type="caution">
    <text evidence="1">The sequence shown here is derived from an EMBL/GenBank/DDBJ whole genome shotgun (WGS) entry which is preliminary data.</text>
</comment>
<keyword evidence="2" id="KW-1185">Reference proteome</keyword>
<accession>A0ABC9N8N5</accession>